<dbReference type="Pfam" id="PF06580">
    <property type="entry name" value="His_kinase"/>
    <property type="match status" value="1"/>
</dbReference>
<dbReference type="eggNOG" id="COG3292">
    <property type="taxonomic scope" value="Bacteria"/>
</dbReference>
<keyword evidence="2" id="KW-0812">Transmembrane</keyword>
<dbReference type="Gene3D" id="2.60.40.10">
    <property type="entry name" value="Immunoglobulins"/>
    <property type="match status" value="1"/>
</dbReference>
<dbReference type="KEGG" id="fte:Fluta_1756"/>
<feature type="domain" description="Signal transduction histidine kinase internal region" evidence="3">
    <location>
        <begin position="760"/>
        <end position="838"/>
    </location>
</feature>
<accession>F2IHI2</accession>
<evidence type="ECO:0000259" key="3">
    <source>
        <dbReference type="Pfam" id="PF06580"/>
    </source>
</evidence>
<dbReference type="InterPro" id="IPR015943">
    <property type="entry name" value="WD40/YVTN_repeat-like_dom_sf"/>
</dbReference>
<dbReference type="PANTHER" id="PTHR34220:SF7">
    <property type="entry name" value="SENSOR HISTIDINE KINASE YPDA"/>
    <property type="match status" value="1"/>
</dbReference>
<evidence type="ECO:0000313" key="5">
    <source>
        <dbReference type="Proteomes" id="UP000007463"/>
    </source>
</evidence>
<dbReference type="GO" id="GO:0000155">
    <property type="term" value="F:phosphorelay sensor kinase activity"/>
    <property type="evidence" value="ECO:0007669"/>
    <property type="project" value="InterPro"/>
</dbReference>
<dbReference type="Proteomes" id="UP000007463">
    <property type="component" value="Chromosome"/>
</dbReference>
<dbReference type="InterPro" id="IPR013783">
    <property type="entry name" value="Ig-like_fold"/>
</dbReference>
<dbReference type="GO" id="GO:0016020">
    <property type="term" value="C:membrane"/>
    <property type="evidence" value="ECO:0007669"/>
    <property type="project" value="InterPro"/>
</dbReference>
<keyword evidence="5" id="KW-1185">Reference proteome</keyword>
<dbReference type="InterPro" id="IPR050640">
    <property type="entry name" value="Bact_2-comp_sensor_kinase"/>
</dbReference>
<dbReference type="PANTHER" id="PTHR34220">
    <property type="entry name" value="SENSOR HISTIDINE KINASE YPDA"/>
    <property type="match status" value="1"/>
</dbReference>
<feature type="coiled-coil region" evidence="1">
    <location>
        <begin position="733"/>
        <end position="762"/>
    </location>
</feature>
<keyword evidence="1" id="KW-0175">Coiled coil</keyword>
<dbReference type="EMBL" id="CP002542">
    <property type="protein sequence ID" value="AEA43747.1"/>
    <property type="molecule type" value="Genomic_DNA"/>
</dbReference>
<dbReference type="HOGENOM" id="CLU_000445_28_2_10"/>
<dbReference type="SUPFAM" id="SSF55874">
    <property type="entry name" value="ATPase domain of HSP90 chaperone/DNA topoisomerase II/histidine kinase"/>
    <property type="match status" value="1"/>
</dbReference>
<proteinExistence type="predicted"/>
<dbReference type="Gene3D" id="3.30.565.10">
    <property type="entry name" value="Histidine kinase-like ATPase, C-terminal domain"/>
    <property type="match status" value="1"/>
</dbReference>
<organism evidence="4 5">
    <name type="scientific">Fluviicola taffensis (strain DSM 16823 / NCIMB 13979 / RW262)</name>
    <dbReference type="NCBI Taxonomy" id="755732"/>
    <lineage>
        <taxon>Bacteria</taxon>
        <taxon>Pseudomonadati</taxon>
        <taxon>Bacteroidota</taxon>
        <taxon>Flavobacteriia</taxon>
        <taxon>Flavobacteriales</taxon>
        <taxon>Crocinitomicaceae</taxon>
        <taxon>Fluviicola</taxon>
    </lineage>
</organism>
<sequence>MCIFSSLMKSWLVIIGMWVSCLSVVGQYPAYFNYTIENGGPSNEIYSILQDKQGYIWIGCDAGLYRYNGVRFEQYTNPKLTARAVTGLCQSPSGTIYAYNFNGQILLVKNNKIDILKDWDKDVNHLSTDTKGSIWISSSKGVIQLNEKTLKWKSIADLNGDGKKDLQGFSNGIMAQKNGTLYYLFEDNLIERKNGKCYIHPINLQNPFFITESEKKPWVFGLVNGDCFVPRGTKYVRKAFPKLIRLLEGKKLTYVQEIGADIWISTHSGIIRFSKNSGAASLYYPKIAFSACIKDTEGSYWFTTLHDGILRMPNLDYLSWNERTEALPHDQISHVVHGKGSIFFATTDGELGEIREADEQLKVVNHPIRSDIGAMYYDSVDNCLFFNKMNTAYRYCNGNVEVLNPFTRPVKDFFRLKDAYLLATSQGTYVYSLPKDGFKEQRCVLQDWSRQFIESPFCKSIFVATNHGLKELTNQSNQWKPKRTFLLNKQITAITKDSKSIFVLTFEGKIYQITGNGNCKLLTKLEENYHAVQLNYHQGKLLIATNLGVIVLRLKTGAKTIVNRYTGLNSNNISGCVIVANNCWLSTGKGLHKLPLSSIHKNDQAGKIILRNLLINGKKVGKKPIYELNYSDDLKLQTDGLSYRSNGNFNFAYRFVGDRTGWILVPASVKELTIPRLPLGNVEMEVKLIDHENRSSSNRLRIKLVVQAPIWQRWWVYVLSAGLIIGMSYLIFKRRIKQLRTRQEIRLKQLQLENELRLTQQNALKAQMNPHFLFNVLNSIKGFIYENDKKNAAKYLGDFSSLVRKVLEMSALPSVPLSDELETLTLYINLESMLLEEDFTFQLDVDDSLDTGGVLIPSLLLQPYIENAFKHGLRHKKGFKRLFIHVSEDRENQLLIIQIQDNGIGRTAAGEINRSQNAAHESFATNANEKRIELLNFERGGVIGVEIEDLISELGAATGTKVTIRIHI</sequence>
<keyword evidence="4" id="KW-0418">Kinase</keyword>
<dbReference type="SUPFAM" id="SSF50998">
    <property type="entry name" value="Quinoprotein alcohol dehydrogenase-like"/>
    <property type="match status" value="1"/>
</dbReference>
<dbReference type="InterPro" id="IPR011110">
    <property type="entry name" value="Reg_prop"/>
</dbReference>
<evidence type="ECO:0000313" key="4">
    <source>
        <dbReference type="EMBL" id="AEA43747.1"/>
    </source>
</evidence>
<dbReference type="InterPro" id="IPR036890">
    <property type="entry name" value="HATPase_C_sf"/>
</dbReference>
<keyword evidence="2" id="KW-1133">Transmembrane helix</keyword>
<gene>
    <name evidence="4" type="ordered locus">Fluta_1756</name>
</gene>
<dbReference type="eggNOG" id="COG2972">
    <property type="taxonomic scope" value="Bacteria"/>
</dbReference>
<evidence type="ECO:0000256" key="1">
    <source>
        <dbReference type="SAM" id="Coils"/>
    </source>
</evidence>
<keyword evidence="2" id="KW-0472">Membrane</keyword>
<dbReference type="Gene3D" id="2.130.10.10">
    <property type="entry name" value="YVTN repeat-like/Quinoprotein amine dehydrogenase"/>
    <property type="match status" value="2"/>
</dbReference>
<reference evidence="4 5" key="1">
    <citation type="journal article" date="2011" name="Stand. Genomic Sci.">
        <title>Complete genome sequence of the gliding freshwater bacterium Fluviicola taffensis type strain (RW262).</title>
        <authorList>
            <person name="Woyke T."/>
            <person name="Chertkov O."/>
            <person name="Lapidus A."/>
            <person name="Nolan M."/>
            <person name="Lucas S."/>
            <person name="Del Rio T.G."/>
            <person name="Tice H."/>
            <person name="Cheng J.F."/>
            <person name="Tapia R."/>
            <person name="Han C."/>
            <person name="Goodwin L."/>
            <person name="Pitluck S."/>
            <person name="Liolios K."/>
            <person name="Pagani I."/>
            <person name="Ivanova N."/>
            <person name="Huntemann M."/>
            <person name="Mavromatis K."/>
            <person name="Mikhailova N."/>
            <person name="Pati A."/>
            <person name="Chen A."/>
            <person name="Palaniappan K."/>
            <person name="Land M."/>
            <person name="Hauser L."/>
            <person name="Brambilla E.M."/>
            <person name="Rohde M."/>
            <person name="Mwirichia R."/>
            <person name="Sikorski J."/>
            <person name="Tindall B.J."/>
            <person name="Goker M."/>
            <person name="Bristow J."/>
            <person name="Eisen J.A."/>
            <person name="Markowitz V."/>
            <person name="Hugenholtz P."/>
            <person name="Klenk H.P."/>
            <person name="Kyrpides N.C."/>
        </authorList>
    </citation>
    <scope>NUCLEOTIDE SEQUENCE [LARGE SCALE GENOMIC DNA]</scope>
    <source>
        <strain evidence="5">DSM 16823 / RW262 / RW262</strain>
    </source>
</reference>
<keyword evidence="4" id="KW-0808">Transferase</keyword>
<evidence type="ECO:0000256" key="2">
    <source>
        <dbReference type="SAM" id="Phobius"/>
    </source>
</evidence>
<dbReference type="SUPFAM" id="SSF63829">
    <property type="entry name" value="Calcium-dependent phosphotriesterase"/>
    <property type="match status" value="1"/>
</dbReference>
<feature type="transmembrane region" description="Helical" evidence="2">
    <location>
        <begin position="714"/>
        <end position="732"/>
    </location>
</feature>
<dbReference type="Pfam" id="PF07494">
    <property type="entry name" value="Reg_prop"/>
    <property type="match status" value="1"/>
</dbReference>
<dbReference type="InterPro" id="IPR010559">
    <property type="entry name" value="Sig_transdc_His_kin_internal"/>
</dbReference>
<dbReference type="AlphaFoldDB" id="F2IHI2"/>
<protein>
    <submittedName>
        <fullName evidence="4">Signal transduction histidine kinase, LytS</fullName>
    </submittedName>
</protein>
<dbReference type="OrthoDB" id="9809670at2"/>
<name>F2IHI2_FLUTR</name>
<reference evidence="5" key="2">
    <citation type="submission" date="2011-02" db="EMBL/GenBank/DDBJ databases">
        <title>The complete genome of Fluviicola taffensis DSM 16823.</title>
        <authorList>
            <consortium name="US DOE Joint Genome Institute (JGI-PGF)"/>
            <person name="Lucas S."/>
            <person name="Copeland A."/>
            <person name="Lapidus A."/>
            <person name="Bruce D."/>
            <person name="Goodwin L."/>
            <person name="Pitluck S."/>
            <person name="Kyrpides N."/>
            <person name="Mavromatis K."/>
            <person name="Ivanova N."/>
            <person name="Mikhailova N."/>
            <person name="Pagani I."/>
            <person name="Chertkov O."/>
            <person name="Detter J.C."/>
            <person name="Han C."/>
            <person name="Tapia R."/>
            <person name="Land M."/>
            <person name="Hauser L."/>
            <person name="Markowitz V."/>
            <person name="Cheng J.-F."/>
            <person name="Hugenholtz P."/>
            <person name="Woyke T."/>
            <person name="Wu D."/>
            <person name="Tindall B."/>
            <person name="Pomrenke H.G."/>
            <person name="Brambilla E."/>
            <person name="Klenk H.-P."/>
            <person name="Eisen J.A."/>
        </authorList>
    </citation>
    <scope>NUCLEOTIDE SEQUENCE [LARGE SCALE GENOMIC DNA]</scope>
    <source>
        <strain evidence="5">DSM 16823 / RW262 / RW262</strain>
    </source>
</reference>
<dbReference type="InterPro" id="IPR011047">
    <property type="entry name" value="Quinoprotein_ADH-like_sf"/>
</dbReference>
<dbReference type="STRING" id="755732.Fluta_1756"/>